<proteinExistence type="predicted"/>
<dbReference type="InParanoid" id="G3JEH3"/>
<dbReference type="GeneID" id="18166381"/>
<dbReference type="KEGG" id="cmt:CCM_04358"/>
<dbReference type="VEuPathDB" id="FungiDB:CCM_04358"/>
<name>G3JEH3_CORMM</name>
<dbReference type="EMBL" id="JH126401">
    <property type="protein sequence ID" value="EGX92986.1"/>
    <property type="molecule type" value="Genomic_DNA"/>
</dbReference>
<evidence type="ECO:0000313" key="2">
    <source>
        <dbReference type="Proteomes" id="UP000001610"/>
    </source>
</evidence>
<dbReference type="HOGENOM" id="CLU_2145737_0_0_1"/>
<sequence length="112" mass="12548">MCRVVRQRHPCGVDSISNTTYCEESVTDEDTGERSTCGTTTWKEPEGITQKPCNVRTSSQFAAPTTAAKFASTKYANFAYRQGICGFQSDRFSGEQLNQRRDPFQKATLTNF</sequence>
<protein>
    <submittedName>
        <fullName evidence="1">Uncharacterized protein</fullName>
    </submittedName>
</protein>
<dbReference type="RefSeq" id="XP_006669569.1">
    <property type="nucleotide sequence ID" value="XM_006669506.1"/>
</dbReference>
<keyword evidence="2" id="KW-1185">Reference proteome</keyword>
<evidence type="ECO:0000313" key="1">
    <source>
        <dbReference type="EMBL" id="EGX92986.1"/>
    </source>
</evidence>
<dbReference type="OrthoDB" id="10482694at2759"/>
<organism evidence="1 2">
    <name type="scientific">Cordyceps militaris (strain CM01)</name>
    <name type="common">Caterpillar fungus</name>
    <dbReference type="NCBI Taxonomy" id="983644"/>
    <lineage>
        <taxon>Eukaryota</taxon>
        <taxon>Fungi</taxon>
        <taxon>Dikarya</taxon>
        <taxon>Ascomycota</taxon>
        <taxon>Pezizomycotina</taxon>
        <taxon>Sordariomycetes</taxon>
        <taxon>Hypocreomycetidae</taxon>
        <taxon>Hypocreales</taxon>
        <taxon>Cordycipitaceae</taxon>
        <taxon>Cordyceps</taxon>
    </lineage>
</organism>
<gene>
    <name evidence="1" type="ORF">CCM_04358</name>
</gene>
<dbReference type="AlphaFoldDB" id="G3JEH3"/>
<accession>G3JEH3</accession>
<dbReference type="Proteomes" id="UP000001610">
    <property type="component" value="Unassembled WGS sequence"/>
</dbReference>
<reference evidence="1 2" key="1">
    <citation type="journal article" date="2011" name="Genome Biol.">
        <title>Genome sequence of the insect pathogenic fungus Cordyceps militaris, a valued traditional Chinese medicine.</title>
        <authorList>
            <person name="Zheng P."/>
            <person name="Xia Y."/>
            <person name="Xiao G."/>
            <person name="Xiong C."/>
            <person name="Hu X."/>
            <person name="Zhang S."/>
            <person name="Zheng H."/>
            <person name="Huang Y."/>
            <person name="Zhou Y."/>
            <person name="Wang S."/>
            <person name="Zhao G.P."/>
            <person name="Liu X."/>
            <person name="St Leger R.J."/>
            <person name="Wang C."/>
        </authorList>
    </citation>
    <scope>NUCLEOTIDE SEQUENCE [LARGE SCALE GENOMIC DNA]</scope>
    <source>
        <strain evidence="1 2">CM01</strain>
    </source>
</reference>